<dbReference type="AlphaFoldDB" id="A0A8T0NBD9"/>
<feature type="compositionally biased region" description="Polar residues" evidence="1">
    <location>
        <begin position="1"/>
        <end position="14"/>
    </location>
</feature>
<evidence type="ECO:0000313" key="3">
    <source>
        <dbReference type="Proteomes" id="UP000823388"/>
    </source>
</evidence>
<dbReference type="EMBL" id="CM029053">
    <property type="protein sequence ID" value="KAG2546567.1"/>
    <property type="molecule type" value="Genomic_DNA"/>
</dbReference>
<organism evidence="2 3">
    <name type="scientific">Panicum virgatum</name>
    <name type="common">Blackwell switchgrass</name>
    <dbReference type="NCBI Taxonomy" id="38727"/>
    <lineage>
        <taxon>Eukaryota</taxon>
        <taxon>Viridiplantae</taxon>
        <taxon>Streptophyta</taxon>
        <taxon>Embryophyta</taxon>
        <taxon>Tracheophyta</taxon>
        <taxon>Spermatophyta</taxon>
        <taxon>Magnoliopsida</taxon>
        <taxon>Liliopsida</taxon>
        <taxon>Poales</taxon>
        <taxon>Poaceae</taxon>
        <taxon>PACMAD clade</taxon>
        <taxon>Panicoideae</taxon>
        <taxon>Panicodae</taxon>
        <taxon>Paniceae</taxon>
        <taxon>Panicinae</taxon>
        <taxon>Panicum</taxon>
        <taxon>Panicum sect. Hiantes</taxon>
    </lineage>
</organism>
<evidence type="ECO:0000256" key="1">
    <source>
        <dbReference type="SAM" id="MobiDB-lite"/>
    </source>
</evidence>
<feature type="region of interest" description="Disordered" evidence="1">
    <location>
        <begin position="97"/>
        <end position="128"/>
    </location>
</feature>
<gene>
    <name evidence="2" type="ORF">PVAP13_9KG033400</name>
</gene>
<feature type="compositionally biased region" description="Low complexity" evidence="1">
    <location>
        <begin position="119"/>
        <end position="128"/>
    </location>
</feature>
<keyword evidence="3" id="KW-1185">Reference proteome</keyword>
<evidence type="ECO:0000313" key="2">
    <source>
        <dbReference type="EMBL" id="KAG2546567.1"/>
    </source>
</evidence>
<name>A0A8T0NBD9_PANVG</name>
<sequence length="286" mass="31312">MALCSDVTSPQSGMTAAPPRRLRVAARSRPPRLPRPHRIACSTARCRRLCLADRGRTPPSPPAPSRSTAPHQRLTLHCTSTSPGGCSSRPFPLPSGDASPPLQWSPNGSREIRQRRRSGASPTAAAAARTRWARSRTPCRLLNAHHVCCRNWCAVARVKIPRNTILLVSNVTVYPPAMQISWCSFGTSVVSMKRNEKTTSNTLYRKEMVAYGNGFYLAMVDVNERVSGNWSRSKVLLHLICYKAHVASPSFDVPARQLVLLVRQPTGQVQTGGHRAELHSGSLIAA</sequence>
<comment type="caution">
    <text evidence="2">The sequence shown here is derived from an EMBL/GenBank/DDBJ whole genome shotgun (WGS) entry which is preliminary data.</text>
</comment>
<reference evidence="2" key="1">
    <citation type="submission" date="2020-05" db="EMBL/GenBank/DDBJ databases">
        <title>WGS assembly of Panicum virgatum.</title>
        <authorList>
            <person name="Lovell J.T."/>
            <person name="Jenkins J."/>
            <person name="Shu S."/>
            <person name="Juenger T.E."/>
            <person name="Schmutz J."/>
        </authorList>
    </citation>
    <scope>NUCLEOTIDE SEQUENCE</scope>
    <source>
        <strain evidence="2">AP13</strain>
    </source>
</reference>
<accession>A0A8T0NBD9</accession>
<protein>
    <submittedName>
        <fullName evidence="2">Uncharacterized protein</fullName>
    </submittedName>
</protein>
<feature type="region of interest" description="Disordered" evidence="1">
    <location>
        <begin position="52"/>
        <end position="71"/>
    </location>
</feature>
<proteinExistence type="predicted"/>
<dbReference type="Proteomes" id="UP000823388">
    <property type="component" value="Chromosome 9K"/>
</dbReference>
<feature type="region of interest" description="Disordered" evidence="1">
    <location>
        <begin position="1"/>
        <end position="20"/>
    </location>
</feature>